<organism evidence="6 7">
    <name type="scientific">Paenibacillus flagellatus</name>
    <dbReference type="NCBI Taxonomy" id="2211139"/>
    <lineage>
        <taxon>Bacteria</taxon>
        <taxon>Bacillati</taxon>
        <taxon>Bacillota</taxon>
        <taxon>Bacilli</taxon>
        <taxon>Bacillales</taxon>
        <taxon>Paenibacillaceae</taxon>
        <taxon>Paenibacillus</taxon>
    </lineage>
</organism>
<feature type="signal peptide" evidence="4">
    <location>
        <begin position="1"/>
        <end position="24"/>
    </location>
</feature>
<dbReference type="AlphaFoldDB" id="A0A2V5K6G0"/>
<evidence type="ECO:0000313" key="7">
    <source>
        <dbReference type="Proteomes" id="UP000247476"/>
    </source>
</evidence>
<comment type="caution">
    <text evidence="6">The sequence shown here is derived from an EMBL/GenBank/DDBJ whole genome shotgun (WGS) entry which is preliminary data.</text>
</comment>
<accession>A0A2V5K6G0</accession>
<dbReference type="EMBL" id="QJVJ01000005">
    <property type="protein sequence ID" value="PYI54392.1"/>
    <property type="molecule type" value="Genomic_DNA"/>
</dbReference>
<dbReference type="Gene3D" id="2.40.50.90">
    <property type="match status" value="1"/>
</dbReference>
<evidence type="ECO:0000256" key="3">
    <source>
        <dbReference type="ARBA" id="ARBA00022801"/>
    </source>
</evidence>
<dbReference type="OrthoDB" id="4376109at2"/>
<evidence type="ECO:0000256" key="4">
    <source>
        <dbReference type="SAM" id="SignalP"/>
    </source>
</evidence>
<dbReference type="Proteomes" id="UP000247476">
    <property type="component" value="Unassembled WGS sequence"/>
</dbReference>
<keyword evidence="7" id="KW-1185">Reference proteome</keyword>
<dbReference type="GO" id="GO:0004519">
    <property type="term" value="F:endonuclease activity"/>
    <property type="evidence" value="ECO:0007669"/>
    <property type="project" value="UniProtKB-KW"/>
</dbReference>
<dbReference type="PROSITE" id="PS50830">
    <property type="entry name" value="TNASE_3"/>
    <property type="match status" value="1"/>
</dbReference>
<name>A0A2V5K6G0_9BACL</name>
<dbReference type="RefSeq" id="WP_110840451.1">
    <property type="nucleotide sequence ID" value="NZ_QJVJ01000005.1"/>
</dbReference>
<keyword evidence="2" id="KW-0255">Endonuclease</keyword>
<dbReference type="Pfam" id="PF00565">
    <property type="entry name" value="SNase"/>
    <property type="match status" value="1"/>
</dbReference>
<dbReference type="InterPro" id="IPR016071">
    <property type="entry name" value="Staphylococal_nuclease_OB-fold"/>
</dbReference>
<keyword evidence="3" id="KW-0378">Hydrolase</keyword>
<dbReference type="PANTHER" id="PTHR12302">
    <property type="entry name" value="EBNA2 BINDING PROTEIN P100"/>
    <property type="match status" value="1"/>
</dbReference>
<keyword evidence="4" id="KW-0732">Signal</keyword>
<reference evidence="6 7" key="1">
    <citation type="submission" date="2018-05" db="EMBL/GenBank/DDBJ databases">
        <title>Paenibacillus flagellatus sp. nov., isolated from selenium mineral soil.</title>
        <authorList>
            <person name="Dai X."/>
        </authorList>
    </citation>
    <scope>NUCLEOTIDE SEQUENCE [LARGE SCALE GENOMIC DNA]</scope>
    <source>
        <strain evidence="6 7">DXL2</strain>
    </source>
</reference>
<proteinExistence type="predicted"/>
<evidence type="ECO:0000313" key="6">
    <source>
        <dbReference type="EMBL" id="PYI54392.1"/>
    </source>
</evidence>
<gene>
    <name evidence="6" type="ORF">DLM86_13040</name>
</gene>
<evidence type="ECO:0000256" key="1">
    <source>
        <dbReference type="ARBA" id="ARBA00022722"/>
    </source>
</evidence>
<evidence type="ECO:0000256" key="2">
    <source>
        <dbReference type="ARBA" id="ARBA00022759"/>
    </source>
</evidence>
<feature type="chain" id="PRO_5016070206" evidence="4">
    <location>
        <begin position="25"/>
        <end position="240"/>
    </location>
</feature>
<keyword evidence="1" id="KW-0540">Nuclease</keyword>
<feature type="domain" description="TNase-like" evidence="5">
    <location>
        <begin position="47"/>
        <end position="177"/>
    </location>
</feature>
<protein>
    <submittedName>
        <fullName evidence="6">Nuclease</fullName>
    </submittedName>
</protein>
<dbReference type="GO" id="GO:0016787">
    <property type="term" value="F:hydrolase activity"/>
    <property type="evidence" value="ECO:0007669"/>
    <property type="project" value="UniProtKB-KW"/>
</dbReference>
<sequence length="240" mass="26081">MTRIRMLLPLLLLLAALLPGCASPAGGRAPDDLAGIWSRYPELKGRPYTTAEVKRVVDGDTFETKAGDKVRLIGMNTPETVKPNSPVEAYGKEASAYTKKRLTGQTVYLFADAGDKDKYGRLLRYAFIRGESEMFNETLLKEGYANTMTIQPNVMFAKTFVEAEREARNGGKGLWGKSGAASGAAAGASCKEPKIKGNINAKHEKIYHVPGGRSYEQTKAEAMFCTEDEAEAAGFRKAGE</sequence>
<dbReference type="SUPFAM" id="SSF50199">
    <property type="entry name" value="Staphylococcal nuclease"/>
    <property type="match status" value="1"/>
</dbReference>
<dbReference type="InterPro" id="IPR035437">
    <property type="entry name" value="SNase_OB-fold_sf"/>
</dbReference>
<evidence type="ECO:0000259" key="5">
    <source>
        <dbReference type="PROSITE" id="PS50830"/>
    </source>
</evidence>
<dbReference type="PANTHER" id="PTHR12302:SF3">
    <property type="entry name" value="SERINE_THREONINE-PROTEIN KINASE 31"/>
    <property type="match status" value="1"/>
</dbReference>
<dbReference type="SMART" id="SM00318">
    <property type="entry name" value="SNc"/>
    <property type="match status" value="1"/>
</dbReference>